<protein>
    <submittedName>
        <fullName evidence="1">Cof-type HAD-IIB family hydrolase</fullName>
    </submittedName>
</protein>
<organism evidence="1 2">
    <name type="scientific">Anaerosalibacter massiliensis</name>
    <dbReference type="NCBI Taxonomy" id="1347392"/>
    <lineage>
        <taxon>Bacteria</taxon>
        <taxon>Bacillati</taxon>
        <taxon>Bacillota</taxon>
        <taxon>Tissierellia</taxon>
        <taxon>Tissierellales</taxon>
        <taxon>Sporanaerobacteraceae</taxon>
        <taxon>Anaerosalibacter</taxon>
    </lineage>
</organism>
<dbReference type="AlphaFoldDB" id="A0A9X2S8I0"/>
<dbReference type="GO" id="GO:0016791">
    <property type="term" value="F:phosphatase activity"/>
    <property type="evidence" value="ECO:0007669"/>
    <property type="project" value="TreeGrafter"/>
</dbReference>
<dbReference type="Gene3D" id="3.30.1240.10">
    <property type="match status" value="1"/>
</dbReference>
<comment type="caution">
    <text evidence="1">The sequence shown here is derived from an EMBL/GenBank/DDBJ whole genome shotgun (WGS) entry which is preliminary data.</text>
</comment>
<dbReference type="PANTHER" id="PTHR10000">
    <property type="entry name" value="PHOSPHOSERINE PHOSPHATASE"/>
    <property type="match status" value="1"/>
</dbReference>
<dbReference type="PROSITE" id="PS01229">
    <property type="entry name" value="COF_2"/>
    <property type="match status" value="1"/>
</dbReference>
<accession>A0A9X2S8I0</accession>
<gene>
    <name evidence="1" type="ORF">NSA23_13660</name>
</gene>
<dbReference type="InterPro" id="IPR000150">
    <property type="entry name" value="Cof"/>
</dbReference>
<reference evidence="1" key="1">
    <citation type="submission" date="2022-07" db="EMBL/GenBank/DDBJ databases">
        <title>Enhanced cultured diversity of the mouse gut microbiota enables custom-made synthetic communities.</title>
        <authorList>
            <person name="Afrizal A."/>
        </authorList>
    </citation>
    <scope>NUCLEOTIDE SEQUENCE</scope>
    <source>
        <strain evidence="1">DSM 29482</strain>
    </source>
</reference>
<dbReference type="SFLD" id="SFLDG01140">
    <property type="entry name" value="C2.B:_Phosphomannomutase_and_P"/>
    <property type="match status" value="1"/>
</dbReference>
<evidence type="ECO:0000313" key="1">
    <source>
        <dbReference type="EMBL" id="MCR2045151.1"/>
    </source>
</evidence>
<name>A0A9X2S8I0_9FIRM</name>
<dbReference type="SFLD" id="SFLDS00003">
    <property type="entry name" value="Haloacid_Dehalogenase"/>
    <property type="match status" value="1"/>
</dbReference>
<dbReference type="Proteomes" id="UP001142078">
    <property type="component" value="Unassembled WGS sequence"/>
</dbReference>
<sequence length="267" mass="30397">MIGIDLDVTLLNNRKLISPKDLNILKSAYEKGIHIAILTGRNEYSTKLYADYIGVKSSIIANNGSIIKMENGSTIIIDIEWDKILEVIKCAEILNLHYNLVTTEQIYYHRKPLKHEIFYGDNDIANHSDVVKYSIIESLEDIKDLDEKAFKLHILDDNTWRINKFLDKMPYKTDFDMTKTPENQLEICHKDASKGSALKIIADYYDISSDGIIAIGDSGNDLSMIEFANIGIAMENGMDIIKKKANYITKSNEENGVYYGIKKFINL</sequence>
<evidence type="ECO:0000313" key="2">
    <source>
        <dbReference type="Proteomes" id="UP001142078"/>
    </source>
</evidence>
<keyword evidence="1" id="KW-0378">Hydrolase</keyword>
<dbReference type="RefSeq" id="WP_257490624.1">
    <property type="nucleotide sequence ID" value="NZ_JANJZL010000012.1"/>
</dbReference>
<dbReference type="EMBL" id="JANJZL010000012">
    <property type="protein sequence ID" value="MCR2045151.1"/>
    <property type="molecule type" value="Genomic_DNA"/>
</dbReference>
<keyword evidence="2" id="KW-1185">Reference proteome</keyword>
<dbReference type="Pfam" id="PF08282">
    <property type="entry name" value="Hydrolase_3"/>
    <property type="match status" value="1"/>
</dbReference>
<dbReference type="InterPro" id="IPR036412">
    <property type="entry name" value="HAD-like_sf"/>
</dbReference>
<dbReference type="PANTHER" id="PTHR10000:SF8">
    <property type="entry name" value="HAD SUPERFAMILY HYDROLASE-LIKE, TYPE 3"/>
    <property type="match status" value="1"/>
</dbReference>
<dbReference type="GO" id="GO:0000287">
    <property type="term" value="F:magnesium ion binding"/>
    <property type="evidence" value="ECO:0007669"/>
    <property type="project" value="TreeGrafter"/>
</dbReference>
<dbReference type="CDD" id="cd07516">
    <property type="entry name" value="HAD_Pase"/>
    <property type="match status" value="1"/>
</dbReference>
<dbReference type="GO" id="GO:0005829">
    <property type="term" value="C:cytosol"/>
    <property type="evidence" value="ECO:0007669"/>
    <property type="project" value="TreeGrafter"/>
</dbReference>
<dbReference type="InterPro" id="IPR006379">
    <property type="entry name" value="HAD-SF_hydro_IIB"/>
</dbReference>
<dbReference type="SUPFAM" id="SSF56784">
    <property type="entry name" value="HAD-like"/>
    <property type="match status" value="1"/>
</dbReference>
<dbReference type="Gene3D" id="3.40.50.1000">
    <property type="entry name" value="HAD superfamily/HAD-like"/>
    <property type="match status" value="1"/>
</dbReference>
<proteinExistence type="predicted"/>
<dbReference type="NCBIfam" id="TIGR00099">
    <property type="entry name" value="Cof-subfamily"/>
    <property type="match status" value="1"/>
</dbReference>
<dbReference type="NCBIfam" id="TIGR01484">
    <property type="entry name" value="HAD-SF-IIB"/>
    <property type="match status" value="1"/>
</dbReference>
<dbReference type="InterPro" id="IPR023214">
    <property type="entry name" value="HAD_sf"/>
</dbReference>